<evidence type="ECO:0000313" key="2">
    <source>
        <dbReference type="EMBL" id="KAK8078587.1"/>
    </source>
</evidence>
<sequence length="79" mass="8604">MSTKRRAATSPLGNRAKGTRDDVYSIEDEDRVATGVAGLSPHPPTPELWAAGCDSRLCGDHHLDRLPLLVTRRVQPKGE</sequence>
<organism evidence="2 3">
    <name type="scientific">Apiospora saccharicola</name>
    <dbReference type="NCBI Taxonomy" id="335842"/>
    <lineage>
        <taxon>Eukaryota</taxon>
        <taxon>Fungi</taxon>
        <taxon>Dikarya</taxon>
        <taxon>Ascomycota</taxon>
        <taxon>Pezizomycotina</taxon>
        <taxon>Sordariomycetes</taxon>
        <taxon>Xylariomycetidae</taxon>
        <taxon>Amphisphaeriales</taxon>
        <taxon>Apiosporaceae</taxon>
        <taxon>Apiospora</taxon>
    </lineage>
</organism>
<name>A0ABR1W518_9PEZI</name>
<dbReference type="EMBL" id="JAQQWM010000002">
    <property type="protein sequence ID" value="KAK8078587.1"/>
    <property type="molecule type" value="Genomic_DNA"/>
</dbReference>
<accession>A0ABR1W518</accession>
<evidence type="ECO:0000256" key="1">
    <source>
        <dbReference type="SAM" id="MobiDB-lite"/>
    </source>
</evidence>
<gene>
    <name evidence="2" type="ORF">PG996_004757</name>
</gene>
<reference evidence="2 3" key="1">
    <citation type="submission" date="2023-01" db="EMBL/GenBank/DDBJ databases">
        <title>Analysis of 21 Apiospora genomes using comparative genomics revels a genus with tremendous synthesis potential of carbohydrate active enzymes and secondary metabolites.</title>
        <authorList>
            <person name="Sorensen T."/>
        </authorList>
    </citation>
    <scope>NUCLEOTIDE SEQUENCE [LARGE SCALE GENOMIC DNA]</scope>
    <source>
        <strain evidence="2 3">CBS 83171</strain>
    </source>
</reference>
<evidence type="ECO:0000313" key="3">
    <source>
        <dbReference type="Proteomes" id="UP001446871"/>
    </source>
</evidence>
<keyword evidence="3" id="KW-1185">Reference proteome</keyword>
<comment type="caution">
    <text evidence="2">The sequence shown here is derived from an EMBL/GenBank/DDBJ whole genome shotgun (WGS) entry which is preliminary data.</text>
</comment>
<feature type="region of interest" description="Disordered" evidence="1">
    <location>
        <begin position="1"/>
        <end position="23"/>
    </location>
</feature>
<proteinExistence type="predicted"/>
<dbReference type="Proteomes" id="UP001446871">
    <property type="component" value="Unassembled WGS sequence"/>
</dbReference>
<protein>
    <submittedName>
        <fullName evidence="2">Uncharacterized protein</fullName>
    </submittedName>
</protein>